<sequence length="872" mass="100525">MSHAICQPEKQGFPPSLWEIYYRYKQSTKAITQWLVKNGRCKQNPHQNVSISDLHTLADRIQAENISLPNHIDFHFRETIRDRKRLTKYYSKASSSEDQLKGNESHEYFTTCLQQIYDRLRDNRAEFVRRDSGIDIGPVNGTSSPYGPKLSNAFEKLAVEGSRHAAIEIAEDENDYESEYSLGQSTYASGTSNEVFLSIEDDLLAQHFEMVKMLKSLTNSFTVVQQVWEDAGRGEVPIIVATMTTTMCFRDMINALAVSQIEKADCHCDREKLPIFLPDHWLQLLNHLPTRILGDDVFELSRELEENFELLIHRKSTSLPYTPPIEAPYCQKPTAFYNTDEATSNFAKKAIIESIQFMAYDKHNIPPNVRHNHAYRLASPLWDEADCWLLHQHDTHCGVICGIGIQGIHKSQERFMISQNKNAKSSVRNCRLETLHFASNLNSDVKEVLDHPTLPCRCQASLALRMEHFSDMLENVCSERAFDLYTQSPWVSGSHMLFLYFRGMIWGLRLLNYRNYFGSILHLYNMLVSLGLIKQSIILEAFCLTFQNIVFRAGRPKKNFFACYFRFLGGRLYFRNGRHNHADSFCGMKVDSKSLKDDTASESGIYEANDHLFHPKNLSLYLEILMANLKIPNNAWRTICDPNLASSKNTLKDTSKTPTTSHPLLNLQSHILRHEFQFQFPEPPPQQNNKSPPSSNPSNPAIPRLPAPLLNPYKIYLFITSLVHKISSTQHSDIRNLDPHERDYCLCFTDMIFRTGDRISALNLSSCRPEPPKRKGGRNHNNNNNNNNNKTGPPPSPSATENPEHHQQREKRIKNLLSKKEWEILDLCRNVLGNVDEGQGEEKRGEEEEDDDEKEKEKEKIKMMFERFLWKF</sequence>
<keyword evidence="3" id="KW-0378">Hydrolase</keyword>
<feature type="compositionally biased region" description="Low complexity" evidence="1">
    <location>
        <begin position="687"/>
        <end position="699"/>
    </location>
</feature>
<gene>
    <name evidence="3" type="ORF">UCRPC4_g06373</name>
</gene>
<feature type="region of interest" description="Disordered" evidence="1">
    <location>
        <begin position="679"/>
        <end position="705"/>
    </location>
</feature>
<evidence type="ECO:0000256" key="1">
    <source>
        <dbReference type="SAM" id="MobiDB-lite"/>
    </source>
</evidence>
<dbReference type="PANTHER" id="PTHR38795">
    <property type="entry name" value="DUF6604 DOMAIN-CONTAINING PROTEIN"/>
    <property type="match status" value="1"/>
</dbReference>
<feature type="domain" description="DUF6604" evidence="2">
    <location>
        <begin position="23"/>
        <end position="249"/>
    </location>
</feature>
<evidence type="ECO:0000313" key="4">
    <source>
        <dbReference type="Proteomes" id="UP000053317"/>
    </source>
</evidence>
<name>A0A0G2DXQ4_PHACM</name>
<feature type="region of interest" description="Disordered" evidence="1">
    <location>
        <begin position="763"/>
        <end position="811"/>
    </location>
</feature>
<evidence type="ECO:0000259" key="2">
    <source>
        <dbReference type="Pfam" id="PF20253"/>
    </source>
</evidence>
<reference evidence="3 4" key="1">
    <citation type="submission" date="2015-05" db="EMBL/GenBank/DDBJ databases">
        <title>Distinctive expansion of gene families associated with plant cell wall degradation and secondary metabolism in the genomes of grapevine trunk pathogens.</title>
        <authorList>
            <person name="Lawrence D.P."/>
            <person name="Travadon R."/>
            <person name="Rolshausen P.E."/>
            <person name="Baumgartner K."/>
        </authorList>
    </citation>
    <scope>NUCLEOTIDE SEQUENCE [LARGE SCALE GENOMIC DNA]</scope>
    <source>
        <strain evidence="3">UCRPC4</strain>
    </source>
</reference>
<organism evidence="3 4">
    <name type="scientific">Phaeomoniella chlamydospora</name>
    <name type="common">Phaeoacremonium chlamydosporum</name>
    <dbReference type="NCBI Taxonomy" id="158046"/>
    <lineage>
        <taxon>Eukaryota</taxon>
        <taxon>Fungi</taxon>
        <taxon>Dikarya</taxon>
        <taxon>Ascomycota</taxon>
        <taxon>Pezizomycotina</taxon>
        <taxon>Eurotiomycetes</taxon>
        <taxon>Chaetothyriomycetidae</taxon>
        <taxon>Phaeomoniellales</taxon>
        <taxon>Phaeomoniellaceae</taxon>
        <taxon>Phaeomoniella</taxon>
    </lineage>
</organism>
<dbReference type="AlphaFoldDB" id="A0A0G2DXQ4"/>
<dbReference type="GO" id="GO:0016787">
    <property type="term" value="F:hydrolase activity"/>
    <property type="evidence" value="ECO:0007669"/>
    <property type="project" value="UniProtKB-KW"/>
</dbReference>
<dbReference type="OrthoDB" id="4538721at2759"/>
<dbReference type="Proteomes" id="UP000053317">
    <property type="component" value="Unassembled WGS sequence"/>
</dbReference>
<accession>A0A0G2DXQ4</accession>
<proteinExistence type="predicted"/>
<dbReference type="InterPro" id="IPR046539">
    <property type="entry name" value="DUF6604"/>
</dbReference>
<protein>
    <submittedName>
        <fullName evidence="3">Putative amidohydrolase 3</fullName>
    </submittedName>
</protein>
<dbReference type="PANTHER" id="PTHR38795:SF1">
    <property type="entry name" value="DUF6604 DOMAIN-CONTAINING PROTEIN"/>
    <property type="match status" value="1"/>
</dbReference>
<dbReference type="EMBL" id="LCWF01000188">
    <property type="protein sequence ID" value="KKY15369.1"/>
    <property type="molecule type" value="Genomic_DNA"/>
</dbReference>
<keyword evidence="4" id="KW-1185">Reference proteome</keyword>
<comment type="caution">
    <text evidence="3">The sequence shown here is derived from an EMBL/GenBank/DDBJ whole genome shotgun (WGS) entry which is preliminary data.</text>
</comment>
<dbReference type="Pfam" id="PF20253">
    <property type="entry name" value="DUF6604"/>
    <property type="match status" value="1"/>
</dbReference>
<feature type="region of interest" description="Disordered" evidence="1">
    <location>
        <begin position="833"/>
        <end position="859"/>
    </location>
</feature>
<feature type="compositionally biased region" description="Low complexity" evidence="1">
    <location>
        <begin position="779"/>
        <end position="789"/>
    </location>
</feature>
<evidence type="ECO:0000313" key="3">
    <source>
        <dbReference type="EMBL" id="KKY15369.1"/>
    </source>
</evidence>
<reference evidence="3 4" key="2">
    <citation type="submission" date="2015-05" db="EMBL/GenBank/DDBJ databases">
        <authorList>
            <person name="Morales-Cruz A."/>
            <person name="Amrine K.C."/>
            <person name="Cantu D."/>
        </authorList>
    </citation>
    <scope>NUCLEOTIDE SEQUENCE [LARGE SCALE GENOMIC DNA]</scope>
    <source>
        <strain evidence="3">UCRPC4</strain>
    </source>
</reference>